<evidence type="ECO:0000259" key="2">
    <source>
        <dbReference type="Pfam" id="PF03972"/>
    </source>
</evidence>
<sequence>MDDLHESKALSNRGRRAFIGGSVGIAAMALWGSSSLAQGSSATVAPASAASPNLAAQLANYAMGLRFEDLPSSVVEAAKLHFADAIGCAIPAIDEATVKQCRSVVLAEGSKGKATIFGVRGGTSPDLAAFANGVALRYYDLNDVYVGLSTAHPSDNIAAVYAAAEATNASGAEFLCNMVLSYEVNCRFLDAVNLDTLGWDSTVPSLPAAALSCGRLFGLSRAQLEQAVNISLNDHIALHQTRVQTLSDWKGIADAEAARNALFAVQLAQHGITGPAPIFEGKFGLEKQVTGPINVSLSDWGGRDRPFKISQCSMKPYPAQVTTLTAIAAAQELRGQVGAVDQVSAITIVTSKNGLTSAGTGSEKWAPRTKETADHSLPYVVARTFLDGQINNGSYTKDKLSDPKVLALMQKIKVQEDPAFTAMAPGALPTRIIVTLADGHELQAERRDVPGFGSRAMNRRDVENKWKANVAGVMNERDISRLLEVIWNLDTEKDLSGFGKRMSALD</sequence>
<dbReference type="InterPro" id="IPR042183">
    <property type="entry name" value="MmgE/PrpD_sf_1"/>
</dbReference>
<dbReference type="Pfam" id="PF19305">
    <property type="entry name" value="MmgE_PrpD_C"/>
    <property type="match status" value="1"/>
</dbReference>
<dbReference type="InterPro" id="IPR042188">
    <property type="entry name" value="MmgE/PrpD_sf_2"/>
</dbReference>
<dbReference type="Gene3D" id="3.30.1330.120">
    <property type="entry name" value="2-methylcitrate dehydratase PrpD"/>
    <property type="match status" value="1"/>
</dbReference>
<evidence type="ECO:0008006" key="6">
    <source>
        <dbReference type="Google" id="ProtNLM"/>
    </source>
</evidence>
<dbReference type="Proteomes" id="UP000494252">
    <property type="component" value="Unassembled WGS sequence"/>
</dbReference>
<dbReference type="InterPro" id="IPR045336">
    <property type="entry name" value="MmgE_PrpD_N"/>
</dbReference>
<dbReference type="EMBL" id="CADIKI010000030">
    <property type="protein sequence ID" value="CAB3809720.1"/>
    <property type="molecule type" value="Genomic_DNA"/>
</dbReference>
<protein>
    <recommendedName>
        <fullName evidence="6">2-methylcitrate dehydratase</fullName>
    </recommendedName>
</protein>
<name>A0A6J5H2Y3_9BURK</name>
<dbReference type="PANTHER" id="PTHR16943">
    <property type="entry name" value="2-METHYLCITRATE DEHYDRATASE-RELATED"/>
    <property type="match status" value="1"/>
</dbReference>
<evidence type="ECO:0000313" key="5">
    <source>
        <dbReference type="Proteomes" id="UP000494252"/>
    </source>
</evidence>
<dbReference type="Pfam" id="PF03972">
    <property type="entry name" value="MmgE_PrpD_N"/>
    <property type="match status" value="1"/>
</dbReference>
<dbReference type="RefSeq" id="WP_175165902.1">
    <property type="nucleotide sequence ID" value="NZ_CADIKI010000030.1"/>
</dbReference>
<dbReference type="Gene3D" id="1.10.4100.10">
    <property type="entry name" value="2-methylcitrate dehydratase PrpD"/>
    <property type="match status" value="1"/>
</dbReference>
<evidence type="ECO:0000259" key="3">
    <source>
        <dbReference type="Pfam" id="PF19305"/>
    </source>
</evidence>
<feature type="domain" description="MmgE/PrpD N-terminal" evidence="2">
    <location>
        <begin position="57"/>
        <end position="292"/>
    </location>
</feature>
<organism evidence="4 5">
    <name type="scientific">Paraburkholderia fynbosensis</name>
    <dbReference type="NCBI Taxonomy" id="1200993"/>
    <lineage>
        <taxon>Bacteria</taxon>
        <taxon>Pseudomonadati</taxon>
        <taxon>Pseudomonadota</taxon>
        <taxon>Betaproteobacteria</taxon>
        <taxon>Burkholderiales</taxon>
        <taxon>Burkholderiaceae</taxon>
        <taxon>Paraburkholderia</taxon>
    </lineage>
</organism>
<accession>A0A6J5H2Y3</accession>
<dbReference type="AlphaFoldDB" id="A0A6J5H2Y3"/>
<dbReference type="GO" id="GO:0016829">
    <property type="term" value="F:lyase activity"/>
    <property type="evidence" value="ECO:0007669"/>
    <property type="project" value="InterPro"/>
</dbReference>
<keyword evidence="5" id="KW-1185">Reference proteome</keyword>
<feature type="domain" description="MmgE/PrpD C-terminal" evidence="3">
    <location>
        <begin position="317"/>
        <end position="489"/>
    </location>
</feature>
<reference evidence="4 5" key="1">
    <citation type="submission" date="2020-04" db="EMBL/GenBank/DDBJ databases">
        <authorList>
            <person name="De Canck E."/>
        </authorList>
    </citation>
    <scope>NUCLEOTIDE SEQUENCE [LARGE SCALE GENOMIC DNA]</scope>
    <source>
        <strain evidence="4 5">LMG 27177</strain>
    </source>
</reference>
<proteinExistence type="inferred from homology"/>
<dbReference type="PANTHER" id="PTHR16943:SF8">
    <property type="entry name" value="2-METHYLCITRATE DEHYDRATASE"/>
    <property type="match status" value="1"/>
</dbReference>
<dbReference type="SUPFAM" id="SSF103378">
    <property type="entry name" value="2-methylcitrate dehydratase PrpD"/>
    <property type="match status" value="1"/>
</dbReference>
<dbReference type="PROSITE" id="PS51318">
    <property type="entry name" value="TAT"/>
    <property type="match status" value="1"/>
</dbReference>
<dbReference type="InterPro" id="IPR005656">
    <property type="entry name" value="MmgE_PrpD"/>
</dbReference>
<dbReference type="InterPro" id="IPR036148">
    <property type="entry name" value="MmgE/PrpD_sf"/>
</dbReference>
<comment type="similarity">
    <text evidence="1">Belongs to the PrpD family.</text>
</comment>
<dbReference type="InterPro" id="IPR006311">
    <property type="entry name" value="TAT_signal"/>
</dbReference>
<evidence type="ECO:0000313" key="4">
    <source>
        <dbReference type="EMBL" id="CAB3809720.1"/>
    </source>
</evidence>
<evidence type="ECO:0000256" key="1">
    <source>
        <dbReference type="ARBA" id="ARBA00006174"/>
    </source>
</evidence>
<gene>
    <name evidence="4" type="ORF">LMG27177_06887</name>
</gene>
<dbReference type="InterPro" id="IPR045337">
    <property type="entry name" value="MmgE_PrpD_C"/>
</dbReference>